<reference evidence="2" key="1">
    <citation type="submission" date="2016-10" db="EMBL/GenBank/DDBJ databases">
        <authorList>
            <person name="Varghese N."/>
            <person name="Submissions S."/>
        </authorList>
    </citation>
    <scope>NUCLEOTIDE SEQUENCE [LARGE SCALE GENOMIC DNA]</scope>
    <source>
        <strain evidence="2">Nm69</strain>
    </source>
</reference>
<dbReference type="SUPFAM" id="SSF51735">
    <property type="entry name" value="NAD(P)-binding Rossmann-fold domains"/>
    <property type="match status" value="1"/>
</dbReference>
<sequence length="245" mass="26661">MITASGSAIVVGVGPERGLGAALARCFAEKGLHVFIAGRSEYKLQSVVKYIQQAGGSATYVVADITSETSVNLLFDIIQSRNDTIHVAAYNVDSNIPAYFLETGVETFTTLWQQNCLGAFLFAKQLMALMQTQAQGTVFFTGATGSLRAKPPFTAFAAAKAGLRALAQGLAREFSPQGIHVVHTIIDGVIDGERARLQFPEYVKTKGADCLLQLEAITQTYWAIHQQPRSAWTHELDLRPFKESF</sequence>
<dbReference type="AlphaFoldDB" id="A0A1I3YJ02"/>
<evidence type="ECO:0000313" key="1">
    <source>
        <dbReference type="EMBL" id="SFK31897.1"/>
    </source>
</evidence>
<dbReference type="Pfam" id="PF00106">
    <property type="entry name" value="adh_short"/>
    <property type="match status" value="1"/>
</dbReference>
<name>A0A1I3YJ02_9PROT</name>
<organism evidence="1 2">
    <name type="scientific">Nitrosomonas aestuarii</name>
    <dbReference type="NCBI Taxonomy" id="52441"/>
    <lineage>
        <taxon>Bacteria</taxon>
        <taxon>Pseudomonadati</taxon>
        <taxon>Pseudomonadota</taxon>
        <taxon>Betaproteobacteria</taxon>
        <taxon>Nitrosomonadales</taxon>
        <taxon>Nitrosomonadaceae</taxon>
        <taxon>Nitrosomonas</taxon>
    </lineage>
</organism>
<dbReference type="PANTHER" id="PTHR43431">
    <property type="entry name" value="OXIDOREDUCTASE, SHORT CHAIN DEHYDROGENASE/REDUCTASE FAMILY (AFU_ORTHOLOGUE AFUA_5G14000)"/>
    <property type="match status" value="1"/>
</dbReference>
<dbReference type="PANTHER" id="PTHR43431:SF7">
    <property type="entry name" value="OXIDOREDUCTASE, SHORT CHAIN DEHYDROGENASE_REDUCTASE FAMILY (AFU_ORTHOLOGUE AFUA_5G14000)"/>
    <property type="match status" value="1"/>
</dbReference>
<dbReference type="RefSeq" id="WP_211753350.1">
    <property type="nucleotide sequence ID" value="NZ_FOSP01000004.1"/>
</dbReference>
<keyword evidence="2" id="KW-1185">Reference proteome</keyword>
<evidence type="ECO:0000313" key="2">
    <source>
        <dbReference type="Proteomes" id="UP000199533"/>
    </source>
</evidence>
<accession>A0A1I3YJ02</accession>
<dbReference type="STRING" id="52441.SAMN05216302_100422"/>
<gene>
    <name evidence="1" type="ORF">SAMN05216302_100422</name>
</gene>
<proteinExistence type="predicted"/>
<dbReference type="InterPro" id="IPR002347">
    <property type="entry name" value="SDR_fam"/>
</dbReference>
<dbReference type="Gene3D" id="3.40.50.720">
    <property type="entry name" value="NAD(P)-binding Rossmann-like Domain"/>
    <property type="match status" value="1"/>
</dbReference>
<dbReference type="EMBL" id="FOSP01000004">
    <property type="protein sequence ID" value="SFK31897.1"/>
    <property type="molecule type" value="Genomic_DNA"/>
</dbReference>
<dbReference type="Proteomes" id="UP000199533">
    <property type="component" value="Unassembled WGS sequence"/>
</dbReference>
<dbReference type="PRINTS" id="PR00081">
    <property type="entry name" value="GDHRDH"/>
</dbReference>
<protein>
    <submittedName>
        <fullName evidence="1">Short chain dehydrogenase</fullName>
    </submittedName>
</protein>
<dbReference type="InterPro" id="IPR036291">
    <property type="entry name" value="NAD(P)-bd_dom_sf"/>
</dbReference>